<organism evidence="2 3">
    <name type="scientific">Oedothorax gibbosus</name>
    <dbReference type="NCBI Taxonomy" id="931172"/>
    <lineage>
        <taxon>Eukaryota</taxon>
        <taxon>Metazoa</taxon>
        <taxon>Ecdysozoa</taxon>
        <taxon>Arthropoda</taxon>
        <taxon>Chelicerata</taxon>
        <taxon>Arachnida</taxon>
        <taxon>Araneae</taxon>
        <taxon>Araneomorphae</taxon>
        <taxon>Entelegynae</taxon>
        <taxon>Araneoidea</taxon>
        <taxon>Linyphiidae</taxon>
        <taxon>Erigoninae</taxon>
        <taxon>Oedothorax</taxon>
    </lineage>
</organism>
<feature type="transmembrane region" description="Helical" evidence="1">
    <location>
        <begin position="116"/>
        <end position="136"/>
    </location>
</feature>
<dbReference type="EMBL" id="JAFNEN010000531">
    <property type="protein sequence ID" value="KAG8181152.1"/>
    <property type="molecule type" value="Genomic_DNA"/>
</dbReference>
<evidence type="ECO:0000313" key="3">
    <source>
        <dbReference type="Proteomes" id="UP000827092"/>
    </source>
</evidence>
<evidence type="ECO:0000256" key="1">
    <source>
        <dbReference type="SAM" id="Phobius"/>
    </source>
</evidence>
<evidence type="ECO:0000313" key="2">
    <source>
        <dbReference type="EMBL" id="KAG8181152.1"/>
    </source>
</evidence>
<keyword evidence="1" id="KW-0472">Membrane</keyword>
<accession>A0AAV6U9D1</accession>
<dbReference type="Proteomes" id="UP000827092">
    <property type="component" value="Unassembled WGS sequence"/>
</dbReference>
<reference evidence="2 3" key="1">
    <citation type="journal article" date="2022" name="Nat. Ecol. Evol.">
        <title>A masculinizing supergene underlies an exaggerated male reproductive morph in a spider.</title>
        <authorList>
            <person name="Hendrickx F."/>
            <person name="De Corte Z."/>
            <person name="Sonet G."/>
            <person name="Van Belleghem S.M."/>
            <person name="Kostlbacher S."/>
            <person name="Vangestel C."/>
        </authorList>
    </citation>
    <scope>NUCLEOTIDE SEQUENCE [LARGE SCALE GENOMIC DNA]</scope>
    <source>
        <strain evidence="2">W744_W776</strain>
    </source>
</reference>
<feature type="transmembrane region" description="Helical" evidence="1">
    <location>
        <begin position="85"/>
        <end position="104"/>
    </location>
</feature>
<dbReference type="AlphaFoldDB" id="A0AAV6U9D1"/>
<keyword evidence="3" id="KW-1185">Reference proteome</keyword>
<keyword evidence="1" id="KW-1133">Transmembrane helix</keyword>
<comment type="caution">
    <text evidence="2">The sequence shown here is derived from an EMBL/GenBank/DDBJ whole genome shotgun (WGS) entry which is preliminary data.</text>
</comment>
<keyword evidence="1" id="KW-0812">Transmembrane</keyword>
<gene>
    <name evidence="2" type="ORF">JTE90_024448</name>
</gene>
<protein>
    <submittedName>
        <fullName evidence="2">Uncharacterized protein</fullName>
    </submittedName>
</protein>
<proteinExistence type="predicted"/>
<name>A0AAV6U9D1_9ARAC</name>
<sequence>MKRGLFSQSNLCRWQLTNWSTPGKCSSVPESPSLAQNPPLLTTAHFQPPLSIHLTRGAPLIYFVYLPPVNETGNTSPPPTKFSSFASYFSWCVVLFFCSINLSLECFEGDTCSWGVSGPNVFCAFCLLRFMLSFLCNDFG</sequence>